<accession>A0AA48H2F3</accession>
<keyword evidence="1" id="KW-1133">Transmembrane helix</keyword>
<dbReference type="Proteomes" id="UP001228113">
    <property type="component" value="Chromosome"/>
</dbReference>
<dbReference type="InterPro" id="IPR011041">
    <property type="entry name" value="Quinoprot_gluc/sorb_DH_b-prop"/>
</dbReference>
<evidence type="ECO:0000313" key="3">
    <source>
        <dbReference type="Proteomes" id="UP001228113"/>
    </source>
</evidence>
<dbReference type="InterPro" id="IPR013783">
    <property type="entry name" value="Ig-like_fold"/>
</dbReference>
<dbReference type="SUPFAM" id="SSF63829">
    <property type="entry name" value="Calcium-dependent phosphotriesterase"/>
    <property type="match status" value="1"/>
</dbReference>
<keyword evidence="3" id="KW-1185">Reference proteome</keyword>
<name>A0AA48H2F3_9BACT</name>
<evidence type="ECO:0000256" key="1">
    <source>
        <dbReference type="SAM" id="Phobius"/>
    </source>
</evidence>
<keyword evidence="1" id="KW-0812">Transmembrane</keyword>
<evidence type="ECO:0000313" key="2">
    <source>
        <dbReference type="EMBL" id="BDU78735.1"/>
    </source>
</evidence>
<keyword evidence="1" id="KW-0472">Membrane</keyword>
<dbReference type="Gene3D" id="2.60.40.10">
    <property type="entry name" value="Immunoglobulins"/>
    <property type="match status" value="1"/>
</dbReference>
<evidence type="ECO:0008006" key="4">
    <source>
        <dbReference type="Google" id="ProtNLM"/>
    </source>
</evidence>
<sequence length="1117" mass="113882">MLNASDLFPRQAPVNGPSRLFAWFQVLLVLLLPFLLASCRSVDRSGLQGPEPPPLIQAFAPGTPLITAGDTTSLLATFTGEGFVQGLGPIGSGLPLAVSPAVTTTYVLTVLAPDGRSETRQTTLQVVPPPVSPVILGGSETLVEQAPATFHVDPAAGLTYRWTLQGSGTLVAGADTPEVALRAGAPGTLVLGCAALNAAGRQTPWVFRAVTVIPLPTSLTLTAPATAFAGETGLGAWVPSQPGSTYAWEITGGQITAGAGTPALTFTAGDPGSLLLRCTLTDAFGQQTTASRTVQVLPAPLITAPAFVTAGLGASAQAAAATPGTPLAWTLINATLDSGNGSPTIAFTPVAPGSVVLMCTDGTVTYVRELTAVAPPSITSFQAVNDLVGTQAPAILQAAFADGSATVDPGGLAIRAGEALTTAPLQTGTTFTLTVTNAAGAQATRTCRVEAAAIERVAGFPNGAGTRNGSGQRAFFLRPGGLAVDAVGNLYVADPDAHAIRMIDLTRAVTTLAGDPLVPGSLDGPVAEARFVSPVALAWSRYHDALFVADPGGHVIRRIQEGTVRTWAGLAGSPGDTDGPFMQARLRNPTALVATDDGGLYFIDSTESGARIRWVSPTQEVTTYAGSGSGTSSDALNRLDAGFGSLGGMARDGAGNLYVTDTSTHTIRVIQTEGPVRTLAGGAGEAGWVDAGTGTEVRFNTPMGITFNPLDGTLTVADRGNNRVRKVDPGSGATTTLFGSGTAGYVNGPGVTAQVDGVQDLAYLPDRRLVFTDVNNNSLRSFFPNSGVQLFAGHGRPQAGWQDGDAGTATFSGPSGLAREGDGTLYVADTASNLIRRIGPDGQVQTLAGQANTAGTLDGPALGGALFGQPKGLLLGPGRLLISDPLNGTLRTLPLDVQNPQVGTLAGEATDKGTVDGPVALARFRAPEGFAQDAAGVVYIADAEAHVIRRLGTDGTVTTLAGAPDTPGYVDAPGLDARFKQPCGLALQGNTLYVTERGNRTLRAVDLTTTAVRTVAGNPIPPGAQDGVGARAVFVKPAGVAVTLRGDILVADEGASAIRKVTPEGIVTTPFGRLAQMGLEEGPVPGFLGQPRDLVLDPQTGDIFFSDGSAVMRIHFH</sequence>
<organism evidence="2 3">
    <name type="scientific">Mesoterricola sediminis</name>
    <dbReference type="NCBI Taxonomy" id="2927980"/>
    <lineage>
        <taxon>Bacteria</taxon>
        <taxon>Pseudomonadati</taxon>
        <taxon>Acidobacteriota</taxon>
        <taxon>Holophagae</taxon>
        <taxon>Holophagales</taxon>
        <taxon>Holophagaceae</taxon>
        <taxon>Mesoterricola</taxon>
    </lineage>
</organism>
<dbReference type="PANTHER" id="PTHR13833">
    <property type="match status" value="1"/>
</dbReference>
<dbReference type="SUPFAM" id="SSF101898">
    <property type="entry name" value="NHL repeat"/>
    <property type="match status" value="1"/>
</dbReference>
<dbReference type="InterPro" id="IPR011042">
    <property type="entry name" value="6-blade_b-propeller_TolB-like"/>
</dbReference>
<dbReference type="EMBL" id="AP027081">
    <property type="protein sequence ID" value="BDU78735.1"/>
    <property type="molecule type" value="Genomic_DNA"/>
</dbReference>
<dbReference type="SUPFAM" id="SSF50952">
    <property type="entry name" value="Soluble quinoprotein glucose dehydrogenase"/>
    <property type="match status" value="1"/>
</dbReference>
<reference evidence="2" key="1">
    <citation type="journal article" date="2023" name="Int. J. Syst. Evol. Microbiol.">
        <title>Mesoterricola silvestris gen. nov., sp. nov., Mesoterricola sediminis sp. nov., Geothrix oryzae sp. nov., Geothrix edaphica sp. nov., Geothrix rubra sp. nov., and Geothrix limicola sp. nov., six novel members of Acidobacteriota isolated from soils.</title>
        <authorList>
            <person name="Itoh H."/>
            <person name="Sugisawa Y."/>
            <person name="Mise K."/>
            <person name="Xu Z."/>
            <person name="Kuniyasu M."/>
            <person name="Ushijima N."/>
            <person name="Kawano K."/>
            <person name="Kobayashi E."/>
            <person name="Shiratori Y."/>
            <person name="Masuda Y."/>
            <person name="Senoo K."/>
        </authorList>
    </citation>
    <scope>NUCLEOTIDE SEQUENCE</scope>
    <source>
        <strain evidence="2">W786</strain>
    </source>
</reference>
<gene>
    <name evidence="2" type="ORF">METESE_36930</name>
</gene>
<dbReference type="KEGG" id="msea:METESE_36930"/>
<feature type="transmembrane region" description="Helical" evidence="1">
    <location>
        <begin position="20"/>
        <end position="38"/>
    </location>
</feature>
<dbReference type="PANTHER" id="PTHR13833:SF71">
    <property type="entry name" value="NHL DOMAIN-CONTAINING PROTEIN"/>
    <property type="match status" value="1"/>
</dbReference>
<proteinExistence type="predicted"/>
<dbReference type="AlphaFoldDB" id="A0AA48H2F3"/>
<protein>
    <recommendedName>
        <fullName evidence="4">Ig-like domain-containing protein</fullName>
    </recommendedName>
</protein>
<dbReference type="RefSeq" id="WP_316410802.1">
    <property type="nucleotide sequence ID" value="NZ_AP027081.1"/>
</dbReference>
<dbReference type="Gene3D" id="2.120.10.30">
    <property type="entry name" value="TolB, C-terminal domain"/>
    <property type="match status" value="6"/>
</dbReference>